<gene>
    <name evidence="2" type="ORF">G7071_00570</name>
</gene>
<proteinExistence type="predicted"/>
<dbReference type="EMBL" id="CP049866">
    <property type="protein sequence ID" value="QIK74152.1"/>
    <property type="molecule type" value="Genomic_DNA"/>
</dbReference>
<accession>A0A6G7YBF1</accession>
<evidence type="ECO:0000313" key="3">
    <source>
        <dbReference type="Proteomes" id="UP000502035"/>
    </source>
</evidence>
<protein>
    <submittedName>
        <fullName evidence="2">Uncharacterized protein</fullName>
    </submittedName>
</protein>
<dbReference type="RefSeq" id="WP_166313710.1">
    <property type="nucleotide sequence ID" value="NZ_CP049866.1"/>
</dbReference>
<keyword evidence="1" id="KW-0732">Signal</keyword>
<feature type="chain" id="PRO_5026236180" evidence="1">
    <location>
        <begin position="25"/>
        <end position="363"/>
    </location>
</feature>
<dbReference type="KEGG" id="npi:G7071_00570"/>
<organism evidence="2 3">
    <name type="scientific">Nocardioides piscis</name>
    <dbReference type="NCBI Taxonomy" id="2714938"/>
    <lineage>
        <taxon>Bacteria</taxon>
        <taxon>Bacillati</taxon>
        <taxon>Actinomycetota</taxon>
        <taxon>Actinomycetes</taxon>
        <taxon>Propionibacteriales</taxon>
        <taxon>Nocardioidaceae</taxon>
        <taxon>Nocardioides</taxon>
    </lineage>
</organism>
<sequence>MRTRGVILSLLVTPLFLSPVPVQAESVRVGVDGVATTHDAGHPTSSDPGRTLTKATISTDTVRSEWSATATLAGQVPAGTSLRVDWTLGRQHPHGCEPLVTVAEPAAVVGPDNTVSVEQHGYPFDDLDGDFSCMTAVVIVNGAVSDRLVGPVSERNRIAGAQAAPAAPLLVAAGRRTPVLLMVTAHVRATTKVVVSGAGPGVRMKDVVVGPVSAEQTRPVVARLAAPGIADSELALTARDDVGSDSFDQPYAFRARKIEAQRPLPGRYESKDGSVRFQVTEENRVVRLRTSAVLCEGSGVKRATYPVELRMPRSGATAKVTQLSSRWFGAQLMTVRSGRVRGTFAFSTPTCSMSQVFVATRQR</sequence>
<keyword evidence="3" id="KW-1185">Reference proteome</keyword>
<name>A0A6G7YBF1_9ACTN</name>
<evidence type="ECO:0000256" key="1">
    <source>
        <dbReference type="SAM" id="SignalP"/>
    </source>
</evidence>
<evidence type="ECO:0000313" key="2">
    <source>
        <dbReference type="EMBL" id="QIK74152.1"/>
    </source>
</evidence>
<reference evidence="2 3" key="1">
    <citation type="submission" date="2020-03" db="EMBL/GenBank/DDBJ databases">
        <title>Nocardioides sp. nov., isolated from fish.</title>
        <authorList>
            <person name="Hyun D.-W."/>
            <person name="Bae J.-W."/>
        </authorList>
    </citation>
    <scope>NUCLEOTIDE SEQUENCE [LARGE SCALE GENOMIC DNA]</scope>
    <source>
        <strain evidence="2 3">HDW12A</strain>
    </source>
</reference>
<dbReference type="Proteomes" id="UP000502035">
    <property type="component" value="Chromosome"/>
</dbReference>
<feature type="signal peptide" evidence="1">
    <location>
        <begin position="1"/>
        <end position="24"/>
    </location>
</feature>
<dbReference type="AlphaFoldDB" id="A0A6G7YBF1"/>